<dbReference type="PROSITE" id="PS51387">
    <property type="entry name" value="FAD_PCMH"/>
    <property type="match status" value="1"/>
</dbReference>
<dbReference type="Gene3D" id="3.30.43.10">
    <property type="entry name" value="Uridine Diphospho-n-acetylenolpyruvylglucosamine Reductase, domain 2"/>
    <property type="match status" value="1"/>
</dbReference>
<dbReference type="EMBL" id="CP017147">
    <property type="protein sequence ID" value="AOO83871.1"/>
    <property type="molecule type" value="Genomic_DNA"/>
</dbReference>
<dbReference type="SUPFAM" id="SSF56176">
    <property type="entry name" value="FAD-binding/transporter-associated domain-like"/>
    <property type="match status" value="1"/>
</dbReference>
<dbReference type="Pfam" id="PF00941">
    <property type="entry name" value="FAD_binding_5"/>
    <property type="match status" value="1"/>
</dbReference>
<dbReference type="InterPro" id="IPR016169">
    <property type="entry name" value="FAD-bd_PCMH_sub2"/>
</dbReference>
<dbReference type="KEGG" id="bvv:BHK69_28555"/>
<dbReference type="InterPro" id="IPR036318">
    <property type="entry name" value="FAD-bd_PCMH-like_sf"/>
</dbReference>
<sequence>MKPAAFDYIRAGDLSEALDALARHGSDARIIAGGQSLLPMLNMRLAKPAVLIDVMGIPGLDKVRREGDAIVVPAGVRQAALMRRPNLAAEQPLLAAALPWLGHYQTRARGTVCGSAAHADPSAEIPLCLVALDGEIRLRSPRKSRTVKAGDFFAGMMVTDKGDDELIEAVVFPAARPGTGYAFREVARRHGDFAIVGCAALVTADAIHLAVAGVADKPERRSFPLLDGSALSDALNAFAWDLDARDDVHATARLRRDLVRSLGRETIAEALSCRA</sequence>
<dbReference type="Gene3D" id="3.30.465.10">
    <property type="match status" value="1"/>
</dbReference>
<dbReference type="OrthoDB" id="9793944at2"/>
<dbReference type="RefSeq" id="WP_069693065.1">
    <property type="nucleotide sequence ID" value="NZ_CP017147.1"/>
</dbReference>
<proteinExistence type="predicted"/>
<dbReference type="GO" id="GO:0071949">
    <property type="term" value="F:FAD binding"/>
    <property type="evidence" value="ECO:0007669"/>
    <property type="project" value="InterPro"/>
</dbReference>
<accession>A0A1D7U912</accession>
<name>A0A1D7U912_9HYPH</name>
<feature type="domain" description="FAD-binding PCMH-type" evidence="4">
    <location>
        <begin position="1"/>
        <end position="177"/>
    </location>
</feature>
<dbReference type="AlphaFoldDB" id="A0A1D7U912"/>
<dbReference type="InterPro" id="IPR016167">
    <property type="entry name" value="FAD-bd_PCMH_sub1"/>
</dbReference>
<dbReference type="STRING" id="1526658.BHK69_28555"/>
<protein>
    <submittedName>
        <fullName evidence="5">Carbon monoxide dehydrogenase</fullName>
    </submittedName>
</protein>
<keyword evidence="1" id="KW-0285">Flavoprotein</keyword>
<gene>
    <name evidence="5" type="ORF">BHK69_28555</name>
</gene>
<dbReference type="Gene3D" id="3.30.390.50">
    <property type="entry name" value="CO dehydrogenase flavoprotein, C-terminal domain"/>
    <property type="match status" value="1"/>
</dbReference>
<keyword evidence="3" id="KW-0560">Oxidoreductase</keyword>
<dbReference type="PANTHER" id="PTHR42659">
    <property type="entry name" value="XANTHINE DEHYDROGENASE SUBUNIT C-RELATED"/>
    <property type="match status" value="1"/>
</dbReference>
<evidence type="ECO:0000256" key="3">
    <source>
        <dbReference type="ARBA" id="ARBA00023002"/>
    </source>
</evidence>
<dbReference type="GO" id="GO:0016491">
    <property type="term" value="F:oxidoreductase activity"/>
    <property type="evidence" value="ECO:0007669"/>
    <property type="project" value="UniProtKB-KW"/>
</dbReference>
<reference evidence="5 6" key="1">
    <citation type="journal article" date="2015" name="Antonie Van Leeuwenhoek">
        <title>Bosea vaviloviae sp. nov., a new species of slow-growing rhizobia isolated from nodules of the relict species Vavilovia formosa (Stev.) Fed.</title>
        <authorList>
            <person name="Safronova V.I."/>
            <person name="Kuznetsova I.G."/>
            <person name="Sazanova A.L."/>
            <person name="Kimeklis A.K."/>
            <person name="Belimov A.A."/>
            <person name="Andronov E.E."/>
            <person name="Pinaev A.G."/>
            <person name="Chizhevskaya E.P."/>
            <person name="Pukhaev A.R."/>
            <person name="Popov K.P."/>
            <person name="Willems A."/>
            <person name="Tikhonovich I.A."/>
        </authorList>
    </citation>
    <scope>NUCLEOTIDE SEQUENCE [LARGE SCALE GENOMIC DNA]</scope>
    <source>
        <strain evidence="5 6">Vaf18</strain>
    </source>
</reference>
<dbReference type="Proteomes" id="UP000094969">
    <property type="component" value="Chromosome"/>
</dbReference>
<evidence type="ECO:0000313" key="5">
    <source>
        <dbReference type="EMBL" id="AOO83871.1"/>
    </source>
</evidence>
<dbReference type="InterPro" id="IPR005107">
    <property type="entry name" value="CO_DH_flav_C"/>
</dbReference>
<organism evidence="5 6">
    <name type="scientific">Bosea vaviloviae</name>
    <dbReference type="NCBI Taxonomy" id="1526658"/>
    <lineage>
        <taxon>Bacteria</taxon>
        <taxon>Pseudomonadati</taxon>
        <taxon>Pseudomonadota</taxon>
        <taxon>Alphaproteobacteria</taxon>
        <taxon>Hyphomicrobiales</taxon>
        <taxon>Boseaceae</taxon>
        <taxon>Bosea</taxon>
    </lineage>
</organism>
<dbReference type="PANTHER" id="PTHR42659:SF2">
    <property type="entry name" value="XANTHINE DEHYDROGENASE SUBUNIT C-RELATED"/>
    <property type="match status" value="1"/>
</dbReference>
<dbReference type="InterPro" id="IPR002346">
    <property type="entry name" value="Mopterin_DH_FAD-bd"/>
</dbReference>
<dbReference type="SUPFAM" id="SSF55447">
    <property type="entry name" value="CO dehydrogenase flavoprotein C-terminal domain-like"/>
    <property type="match status" value="1"/>
</dbReference>
<evidence type="ECO:0000313" key="6">
    <source>
        <dbReference type="Proteomes" id="UP000094969"/>
    </source>
</evidence>
<keyword evidence="6" id="KW-1185">Reference proteome</keyword>
<dbReference type="SMART" id="SM01092">
    <property type="entry name" value="CO_deh_flav_C"/>
    <property type="match status" value="1"/>
</dbReference>
<dbReference type="InterPro" id="IPR036683">
    <property type="entry name" value="CO_DH_flav_C_dom_sf"/>
</dbReference>
<dbReference type="Pfam" id="PF03450">
    <property type="entry name" value="CO_deh_flav_C"/>
    <property type="match status" value="1"/>
</dbReference>
<evidence type="ECO:0000259" key="4">
    <source>
        <dbReference type="PROSITE" id="PS51387"/>
    </source>
</evidence>
<dbReference type="InterPro" id="IPR051312">
    <property type="entry name" value="Diverse_Substr_Oxidored"/>
</dbReference>
<evidence type="ECO:0000256" key="2">
    <source>
        <dbReference type="ARBA" id="ARBA00022827"/>
    </source>
</evidence>
<dbReference type="InterPro" id="IPR016166">
    <property type="entry name" value="FAD-bd_PCMH"/>
</dbReference>
<evidence type="ECO:0000256" key="1">
    <source>
        <dbReference type="ARBA" id="ARBA00022630"/>
    </source>
</evidence>
<keyword evidence="2" id="KW-0274">FAD</keyword>